<keyword evidence="3" id="KW-0418">Kinase</keyword>
<keyword evidence="6" id="KW-0723">Serine/threonine-protein kinase</keyword>
<feature type="binding site" evidence="5">
    <location>
        <position position="32"/>
    </location>
    <ligand>
        <name>ATP</name>
        <dbReference type="ChEBI" id="CHEBI:30616"/>
    </ligand>
</feature>
<evidence type="ECO:0000256" key="1">
    <source>
        <dbReference type="ARBA" id="ARBA00022679"/>
    </source>
</evidence>
<dbReference type="PANTHER" id="PTHR48011:SF13">
    <property type="entry name" value="PROTEIN KINASE DOMAIN-CONTAINING PROTEIN"/>
    <property type="match status" value="1"/>
</dbReference>
<protein>
    <recommendedName>
        <fullName evidence="7">Protein kinase domain-containing protein</fullName>
    </recommendedName>
</protein>
<accession>A0A6N2AKK0</accession>
<dbReference type="PROSITE" id="PS00107">
    <property type="entry name" value="PROTEIN_KINASE_ATP"/>
    <property type="match status" value="1"/>
</dbReference>
<dbReference type="Gene3D" id="1.10.510.10">
    <property type="entry name" value="Transferase(Phosphotransferase) domain 1"/>
    <property type="match status" value="1"/>
</dbReference>
<keyword evidence="4 5" id="KW-0067">ATP-binding</keyword>
<evidence type="ECO:0000259" key="7">
    <source>
        <dbReference type="PROSITE" id="PS50011"/>
    </source>
</evidence>
<dbReference type="PANTHER" id="PTHR48011">
    <property type="entry name" value="CCR4-NOT TRANSCRIPTIONAL COMPLEX SUBUNIT CAF120-RELATED"/>
    <property type="match status" value="1"/>
</dbReference>
<evidence type="ECO:0000313" key="8">
    <source>
        <dbReference type="EMBL" id="TMW82248.1"/>
    </source>
</evidence>
<dbReference type="SMART" id="SM00220">
    <property type="entry name" value="S_TKc"/>
    <property type="match status" value="1"/>
</dbReference>
<reference evidence="8" key="1">
    <citation type="submission" date="2019-05" db="EMBL/GenBank/DDBJ databases">
        <title>The de novo reference genome and transcriptome assemblies of the wild tomato species Solanum chilense.</title>
        <authorList>
            <person name="Stam R."/>
            <person name="Nosenko T."/>
            <person name="Hoerger A.C."/>
            <person name="Stephan W."/>
            <person name="Seidel M.A."/>
            <person name="Kuhn J.M.M."/>
            <person name="Haberer G."/>
            <person name="Tellier A."/>
        </authorList>
    </citation>
    <scope>NUCLEOTIDE SEQUENCE</scope>
    <source>
        <tissue evidence="8">Mature leaves</tissue>
    </source>
</reference>
<proteinExistence type="inferred from homology"/>
<name>A0A6N2AKK0_SOLCI</name>
<comment type="caution">
    <text evidence="8">The sequence shown here is derived from an EMBL/GenBank/DDBJ whole genome shotgun (WGS) entry which is preliminary data.</text>
</comment>
<dbReference type="GO" id="GO:0004674">
    <property type="term" value="F:protein serine/threonine kinase activity"/>
    <property type="evidence" value="ECO:0007669"/>
    <property type="project" value="UniProtKB-KW"/>
</dbReference>
<dbReference type="InterPro" id="IPR000719">
    <property type="entry name" value="Prot_kinase_dom"/>
</dbReference>
<sequence>MDWIRGHTIGHGSSAAVSVAKSRFSGEVFAVKSVELSKSQLLQKEQKILSELSSPYVVRYKGCDVTKEKDKLMFNIRMEYMPDGTLSDEIRKQGGRMNEPFIRYYTKQIVQGLEYLHSSGIVHSDIKGQNILLGKTGAKIGDFGCARWIDPAERDGGANSIGGTPMFMAPEVARGEEQGCAADIWGLGCTIIEMATGGSPWTNVTNAASLLYKIAFSEQSPEIPKFLSLQVKDFLNKCLRRNSKERWTAKQLLKHPFLESNSTTIQDFATSSPTSILDQDIWNSVEESETTILQTVSSMDCPVERVSKLSQESGKQNWCWVDEIWTTVRNTSKMTALSEIDLESCICCNRVVVPNNSVINSLNFPTHFTYSVNKIHSS</sequence>
<organism evidence="8">
    <name type="scientific">Solanum chilense</name>
    <name type="common">Tomato</name>
    <name type="synonym">Lycopersicon chilense</name>
    <dbReference type="NCBI Taxonomy" id="4083"/>
    <lineage>
        <taxon>Eukaryota</taxon>
        <taxon>Viridiplantae</taxon>
        <taxon>Streptophyta</taxon>
        <taxon>Embryophyta</taxon>
        <taxon>Tracheophyta</taxon>
        <taxon>Spermatophyta</taxon>
        <taxon>Magnoliopsida</taxon>
        <taxon>eudicotyledons</taxon>
        <taxon>Gunneridae</taxon>
        <taxon>Pentapetalae</taxon>
        <taxon>asterids</taxon>
        <taxon>lamiids</taxon>
        <taxon>Solanales</taxon>
        <taxon>Solanaceae</taxon>
        <taxon>Solanoideae</taxon>
        <taxon>Solaneae</taxon>
        <taxon>Solanum</taxon>
        <taxon>Solanum subgen. Lycopersicon</taxon>
    </lineage>
</organism>
<dbReference type="InterPro" id="IPR017441">
    <property type="entry name" value="Protein_kinase_ATP_BS"/>
</dbReference>
<evidence type="ECO:0000256" key="5">
    <source>
        <dbReference type="PROSITE-ProRule" id="PRU10141"/>
    </source>
</evidence>
<keyword evidence="2 5" id="KW-0547">Nucleotide-binding</keyword>
<dbReference type="EMBL" id="RXGB01019237">
    <property type="protein sequence ID" value="TMW82248.1"/>
    <property type="molecule type" value="Genomic_DNA"/>
</dbReference>
<dbReference type="InterPro" id="IPR052751">
    <property type="entry name" value="Plant_MAPKKK"/>
</dbReference>
<dbReference type="InterPro" id="IPR008271">
    <property type="entry name" value="Ser/Thr_kinase_AS"/>
</dbReference>
<dbReference type="AlphaFoldDB" id="A0A6N2AKK0"/>
<dbReference type="SUPFAM" id="SSF56112">
    <property type="entry name" value="Protein kinase-like (PK-like)"/>
    <property type="match status" value="1"/>
</dbReference>
<gene>
    <name evidence="8" type="ORF">EJD97_006417</name>
</gene>
<comment type="similarity">
    <text evidence="6">Belongs to the protein kinase superfamily.</text>
</comment>
<dbReference type="Pfam" id="PF00069">
    <property type="entry name" value="Pkinase"/>
    <property type="match status" value="1"/>
</dbReference>
<dbReference type="PROSITE" id="PS50011">
    <property type="entry name" value="PROTEIN_KINASE_DOM"/>
    <property type="match status" value="1"/>
</dbReference>
<dbReference type="InterPro" id="IPR011009">
    <property type="entry name" value="Kinase-like_dom_sf"/>
</dbReference>
<feature type="domain" description="Protein kinase" evidence="7">
    <location>
        <begin position="3"/>
        <end position="258"/>
    </location>
</feature>
<dbReference type="PROSITE" id="PS00108">
    <property type="entry name" value="PROTEIN_KINASE_ST"/>
    <property type="match status" value="1"/>
</dbReference>
<evidence type="ECO:0000256" key="3">
    <source>
        <dbReference type="ARBA" id="ARBA00022777"/>
    </source>
</evidence>
<evidence type="ECO:0000256" key="4">
    <source>
        <dbReference type="ARBA" id="ARBA00022840"/>
    </source>
</evidence>
<keyword evidence="1" id="KW-0808">Transferase</keyword>
<dbReference type="GO" id="GO:0005524">
    <property type="term" value="F:ATP binding"/>
    <property type="evidence" value="ECO:0007669"/>
    <property type="project" value="UniProtKB-UniRule"/>
</dbReference>
<dbReference type="GO" id="GO:0007165">
    <property type="term" value="P:signal transduction"/>
    <property type="evidence" value="ECO:0007669"/>
    <property type="project" value="TreeGrafter"/>
</dbReference>
<dbReference type="CDD" id="cd06606">
    <property type="entry name" value="STKc_MAPKKK"/>
    <property type="match status" value="1"/>
</dbReference>
<evidence type="ECO:0000256" key="6">
    <source>
        <dbReference type="RuleBase" id="RU000304"/>
    </source>
</evidence>
<evidence type="ECO:0000256" key="2">
    <source>
        <dbReference type="ARBA" id="ARBA00022741"/>
    </source>
</evidence>